<protein>
    <submittedName>
        <fullName evidence="2">Uncharacterized protein</fullName>
    </submittedName>
</protein>
<feature type="transmembrane region" description="Helical" evidence="1">
    <location>
        <begin position="6"/>
        <end position="28"/>
    </location>
</feature>
<accession>A0A8X6VRA1</accession>
<keyword evidence="1" id="KW-0472">Membrane</keyword>
<name>A0A8X6VRA1_TRICX</name>
<proteinExistence type="predicted"/>
<dbReference type="EMBL" id="BMAU01021351">
    <property type="protein sequence ID" value="GFY19163.1"/>
    <property type="molecule type" value="Genomic_DNA"/>
</dbReference>
<evidence type="ECO:0000313" key="2">
    <source>
        <dbReference type="EMBL" id="GFY19163.1"/>
    </source>
</evidence>
<sequence>MLLVQFVIITRGVIVFVFNVLINANGVFSFRLSQSVISSVPAPSFNGVILRCYGVDSLQRGGRRCVYRQLGS</sequence>
<dbReference type="AlphaFoldDB" id="A0A8X6VRA1"/>
<keyword evidence="3" id="KW-1185">Reference proteome</keyword>
<dbReference type="Proteomes" id="UP000887159">
    <property type="component" value="Unassembled WGS sequence"/>
</dbReference>
<keyword evidence="1" id="KW-1133">Transmembrane helix</keyword>
<keyword evidence="1" id="KW-0812">Transmembrane</keyword>
<organism evidence="2 3">
    <name type="scientific">Trichonephila clavipes</name>
    <name type="common">Golden silk orbweaver</name>
    <name type="synonym">Nephila clavipes</name>
    <dbReference type="NCBI Taxonomy" id="2585209"/>
    <lineage>
        <taxon>Eukaryota</taxon>
        <taxon>Metazoa</taxon>
        <taxon>Ecdysozoa</taxon>
        <taxon>Arthropoda</taxon>
        <taxon>Chelicerata</taxon>
        <taxon>Arachnida</taxon>
        <taxon>Araneae</taxon>
        <taxon>Araneomorphae</taxon>
        <taxon>Entelegynae</taxon>
        <taxon>Araneoidea</taxon>
        <taxon>Nephilidae</taxon>
        <taxon>Trichonephila</taxon>
    </lineage>
</organism>
<evidence type="ECO:0000256" key="1">
    <source>
        <dbReference type="SAM" id="Phobius"/>
    </source>
</evidence>
<gene>
    <name evidence="2" type="ORF">TNCV_4225271</name>
</gene>
<comment type="caution">
    <text evidence="2">The sequence shown here is derived from an EMBL/GenBank/DDBJ whole genome shotgun (WGS) entry which is preliminary data.</text>
</comment>
<evidence type="ECO:0000313" key="3">
    <source>
        <dbReference type="Proteomes" id="UP000887159"/>
    </source>
</evidence>
<reference evidence="2" key="1">
    <citation type="submission" date="2020-08" db="EMBL/GenBank/DDBJ databases">
        <title>Multicomponent nature underlies the extraordinary mechanical properties of spider dragline silk.</title>
        <authorList>
            <person name="Kono N."/>
            <person name="Nakamura H."/>
            <person name="Mori M."/>
            <person name="Yoshida Y."/>
            <person name="Ohtoshi R."/>
            <person name="Malay A.D."/>
            <person name="Moran D.A.P."/>
            <person name="Tomita M."/>
            <person name="Numata K."/>
            <person name="Arakawa K."/>
        </authorList>
    </citation>
    <scope>NUCLEOTIDE SEQUENCE</scope>
</reference>